<keyword evidence="1" id="KW-0472">Membrane</keyword>
<name>A0A9P4JD76_9PEZI</name>
<proteinExistence type="predicted"/>
<dbReference type="InterPro" id="IPR000387">
    <property type="entry name" value="Tyr_Pase_dom"/>
</dbReference>
<evidence type="ECO:0000256" key="1">
    <source>
        <dbReference type="SAM" id="Phobius"/>
    </source>
</evidence>
<gene>
    <name evidence="3" type="ORF">K461DRAFT_317050</name>
</gene>
<dbReference type="GO" id="GO:0004721">
    <property type="term" value="F:phosphoprotein phosphatase activity"/>
    <property type="evidence" value="ECO:0007669"/>
    <property type="project" value="InterPro"/>
</dbReference>
<dbReference type="AlphaFoldDB" id="A0A9P4JD76"/>
<dbReference type="PROSITE" id="PS00383">
    <property type="entry name" value="TYR_PHOSPHATASE_1"/>
    <property type="match status" value="1"/>
</dbReference>
<dbReference type="PANTHER" id="PTHR31126">
    <property type="entry name" value="TYROSINE-PROTEIN PHOSPHATASE"/>
    <property type="match status" value="1"/>
</dbReference>
<dbReference type="Proteomes" id="UP000799439">
    <property type="component" value="Unassembled WGS sequence"/>
</dbReference>
<keyword evidence="4" id="KW-1185">Reference proteome</keyword>
<feature type="domain" description="Tyrosine specific protein phosphatases" evidence="2">
    <location>
        <begin position="154"/>
        <end position="226"/>
    </location>
</feature>
<evidence type="ECO:0000259" key="2">
    <source>
        <dbReference type="PROSITE" id="PS50056"/>
    </source>
</evidence>
<organism evidence="3 4">
    <name type="scientific">Myriangium duriaei CBS 260.36</name>
    <dbReference type="NCBI Taxonomy" id="1168546"/>
    <lineage>
        <taxon>Eukaryota</taxon>
        <taxon>Fungi</taxon>
        <taxon>Dikarya</taxon>
        <taxon>Ascomycota</taxon>
        <taxon>Pezizomycotina</taxon>
        <taxon>Dothideomycetes</taxon>
        <taxon>Dothideomycetidae</taxon>
        <taxon>Myriangiales</taxon>
        <taxon>Myriangiaceae</taxon>
        <taxon>Myriangium</taxon>
    </lineage>
</organism>
<dbReference type="InterPro" id="IPR029021">
    <property type="entry name" value="Prot-tyrosine_phosphatase-like"/>
</dbReference>
<evidence type="ECO:0000313" key="4">
    <source>
        <dbReference type="Proteomes" id="UP000799439"/>
    </source>
</evidence>
<evidence type="ECO:0000313" key="3">
    <source>
        <dbReference type="EMBL" id="KAF2156858.1"/>
    </source>
</evidence>
<comment type="caution">
    <text evidence="3">The sequence shown here is derived from an EMBL/GenBank/DDBJ whole genome shotgun (WGS) entry which is preliminary data.</text>
</comment>
<dbReference type="Gene3D" id="3.90.190.10">
    <property type="entry name" value="Protein tyrosine phosphatase superfamily"/>
    <property type="match status" value="1"/>
</dbReference>
<reference evidence="3" key="1">
    <citation type="journal article" date="2020" name="Stud. Mycol.">
        <title>101 Dothideomycetes genomes: a test case for predicting lifestyles and emergence of pathogens.</title>
        <authorList>
            <person name="Haridas S."/>
            <person name="Albert R."/>
            <person name="Binder M."/>
            <person name="Bloem J."/>
            <person name="Labutti K."/>
            <person name="Salamov A."/>
            <person name="Andreopoulos B."/>
            <person name="Baker S."/>
            <person name="Barry K."/>
            <person name="Bills G."/>
            <person name="Bluhm B."/>
            <person name="Cannon C."/>
            <person name="Castanera R."/>
            <person name="Culley D."/>
            <person name="Daum C."/>
            <person name="Ezra D."/>
            <person name="Gonzalez J."/>
            <person name="Henrissat B."/>
            <person name="Kuo A."/>
            <person name="Liang C."/>
            <person name="Lipzen A."/>
            <person name="Lutzoni F."/>
            <person name="Magnuson J."/>
            <person name="Mondo S."/>
            <person name="Nolan M."/>
            <person name="Ohm R."/>
            <person name="Pangilinan J."/>
            <person name="Park H.-J."/>
            <person name="Ramirez L."/>
            <person name="Alfaro M."/>
            <person name="Sun H."/>
            <person name="Tritt A."/>
            <person name="Yoshinaga Y."/>
            <person name="Zwiers L.-H."/>
            <person name="Turgeon B."/>
            <person name="Goodwin S."/>
            <person name="Spatafora J."/>
            <person name="Crous P."/>
            <person name="Grigoriev I."/>
        </authorList>
    </citation>
    <scope>NUCLEOTIDE SEQUENCE</scope>
    <source>
        <strain evidence="3">CBS 260.36</strain>
    </source>
</reference>
<dbReference type="SUPFAM" id="SSF52799">
    <property type="entry name" value="(Phosphotyrosine protein) phosphatases II"/>
    <property type="match status" value="1"/>
</dbReference>
<keyword evidence="1" id="KW-0812">Transmembrane</keyword>
<dbReference type="OrthoDB" id="9988524at2759"/>
<feature type="transmembrane region" description="Helical" evidence="1">
    <location>
        <begin position="104"/>
        <end position="121"/>
    </location>
</feature>
<keyword evidence="1" id="KW-1133">Transmembrane helix</keyword>
<dbReference type="Pfam" id="PF13350">
    <property type="entry name" value="Y_phosphatase3"/>
    <property type="match status" value="1"/>
</dbReference>
<dbReference type="InterPro" id="IPR026893">
    <property type="entry name" value="Tyr/Ser_Pase_IphP-type"/>
</dbReference>
<dbReference type="EMBL" id="ML996081">
    <property type="protein sequence ID" value="KAF2156858.1"/>
    <property type="molecule type" value="Genomic_DNA"/>
</dbReference>
<protein>
    <recommendedName>
        <fullName evidence="2">Tyrosine specific protein phosphatases domain-containing protein</fullName>
    </recommendedName>
</protein>
<sequence length="279" mass="31080">MAANDPPPGVVKFDNIVNFRDVGLYTCAISKTQRIKPHLLYRSARPDLASPSDLSTLTGSLAIHTIFDLRTRTEQTSLSPPNPPSSSIPTSRINLTGLLFRLRLMSHLPFLSILSVIWLFLTRQRLAAIRVLATVMGPRGLSGMAEDTLSASWREIREVFARLAEPEAWPVLVHCTQGKDRTGLVVLLLSLLAGVELSACQSDYMLSQRELQSDRDERLADSRKYGLPEAFVDCEDGWVEHVVGYINSRWGGVEAYLAWCGVPDNQVRFVKDTLTITNE</sequence>
<dbReference type="PANTHER" id="PTHR31126:SF10">
    <property type="entry name" value="PROTEIN PHOSPHATASE, PUTATIVE (AFU_ORTHOLOGUE AFUA_6G06650)-RELATED"/>
    <property type="match status" value="1"/>
</dbReference>
<dbReference type="InterPro" id="IPR016130">
    <property type="entry name" value="Tyr_Pase_AS"/>
</dbReference>
<dbReference type="PROSITE" id="PS50056">
    <property type="entry name" value="TYR_PHOSPHATASE_2"/>
    <property type="match status" value="1"/>
</dbReference>
<accession>A0A9P4JD76</accession>